<dbReference type="InterPro" id="IPR051531">
    <property type="entry name" value="N-acetyltransferase"/>
</dbReference>
<evidence type="ECO:0000313" key="3">
    <source>
        <dbReference type="Proteomes" id="UP001431449"/>
    </source>
</evidence>
<dbReference type="EC" id="2.3.1.-" evidence="2"/>
<dbReference type="InterPro" id="IPR016181">
    <property type="entry name" value="Acyl_CoA_acyltransferase"/>
</dbReference>
<dbReference type="Gene3D" id="3.40.630.30">
    <property type="match status" value="1"/>
</dbReference>
<comment type="caution">
    <text evidence="2">The sequence shown here is derived from an EMBL/GenBank/DDBJ whole genome shotgun (WGS) entry which is preliminary data.</text>
</comment>
<dbReference type="Gene3D" id="3.40.50.300">
    <property type="entry name" value="P-loop containing nucleotide triphosphate hydrolases"/>
    <property type="match status" value="1"/>
</dbReference>
<keyword evidence="3" id="KW-1185">Reference proteome</keyword>
<feature type="domain" description="N-acetyltransferase" evidence="1">
    <location>
        <begin position="175"/>
        <end position="336"/>
    </location>
</feature>
<dbReference type="Pfam" id="PF13302">
    <property type="entry name" value="Acetyltransf_3"/>
    <property type="match status" value="1"/>
</dbReference>
<keyword evidence="2" id="KW-0808">Transferase</keyword>
<keyword evidence="2" id="KW-0012">Acyltransferase</keyword>
<dbReference type="PROSITE" id="PS51186">
    <property type="entry name" value="GNAT"/>
    <property type="match status" value="1"/>
</dbReference>
<dbReference type="InterPro" id="IPR027417">
    <property type="entry name" value="P-loop_NTPase"/>
</dbReference>
<reference evidence="2" key="1">
    <citation type="submission" date="2022-04" db="EMBL/GenBank/DDBJ databases">
        <title>Lysobacter sp. CAU 1642 isolated from sea sand.</title>
        <authorList>
            <person name="Kim W."/>
        </authorList>
    </citation>
    <scope>NUCLEOTIDE SEQUENCE</scope>
    <source>
        <strain evidence="2">CAU 1642</strain>
    </source>
</reference>
<dbReference type="SUPFAM" id="SSF55729">
    <property type="entry name" value="Acyl-CoA N-acyltransferases (Nat)"/>
    <property type="match status" value="1"/>
</dbReference>
<dbReference type="PANTHER" id="PTHR43792:SF1">
    <property type="entry name" value="N-ACETYLTRANSFERASE DOMAIN-CONTAINING PROTEIN"/>
    <property type="match status" value="1"/>
</dbReference>
<accession>A0ABT0GD19</accession>
<dbReference type="Proteomes" id="UP001431449">
    <property type="component" value="Unassembled WGS sequence"/>
</dbReference>
<protein>
    <submittedName>
        <fullName evidence="2">GNAT family N-acetyltransferase</fullName>
        <ecNumber evidence="2">2.3.1.-</ecNumber>
    </submittedName>
</protein>
<evidence type="ECO:0000259" key="1">
    <source>
        <dbReference type="PROSITE" id="PS51186"/>
    </source>
</evidence>
<organism evidence="2 3">
    <name type="scientific">Pseudomarimonas salicorniae</name>
    <dbReference type="NCBI Taxonomy" id="2933270"/>
    <lineage>
        <taxon>Bacteria</taxon>
        <taxon>Pseudomonadati</taxon>
        <taxon>Pseudomonadota</taxon>
        <taxon>Gammaproteobacteria</taxon>
        <taxon>Lysobacterales</taxon>
        <taxon>Lysobacteraceae</taxon>
        <taxon>Pseudomarimonas</taxon>
    </lineage>
</organism>
<gene>
    <name evidence="2" type="ORF">M0G41_00955</name>
</gene>
<sequence>MRALIFGNSGSGKSTWARQLAAAHDLEHLDLDSLYWQQPQPADGPCPRPFAKVAADLDAFRAAHPRWVVEGCYSDCIAHLAPHCSSLQFLNPGEAACLAHAAARPWEPHKYADPAAQQANLDMLRAWISDYYRRPAPWSLAEHRVLFDGFEGNKLEWGASDEQPLPYYVAMSERLVLQPLTARDAAFLVALLNTPGFLVHIADRGVRTLEQALDYLRQGPQRSYAEQGFGLWRIGRRGDDAPLGIAGLLKRDFLETVDLGYALLPEHEGRGYAGEAARLCLKLAHEKHGMRRVLAIVNADNAPSISLLRRLGFVDAGAIRPPGSEKPLRRYARDLPGPA</sequence>
<name>A0ABT0GD19_9GAMM</name>
<dbReference type="RefSeq" id="WP_248204274.1">
    <property type="nucleotide sequence ID" value="NZ_JALNMH010000001.1"/>
</dbReference>
<dbReference type="InterPro" id="IPR000182">
    <property type="entry name" value="GNAT_dom"/>
</dbReference>
<proteinExistence type="predicted"/>
<dbReference type="GO" id="GO:0016746">
    <property type="term" value="F:acyltransferase activity"/>
    <property type="evidence" value="ECO:0007669"/>
    <property type="project" value="UniProtKB-KW"/>
</dbReference>
<dbReference type="PANTHER" id="PTHR43792">
    <property type="entry name" value="GNAT FAMILY, PUTATIVE (AFU_ORTHOLOGUE AFUA_3G00765)-RELATED-RELATED"/>
    <property type="match status" value="1"/>
</dbReference>
<dbReference type="SUPFAM" id="SSF52540">
    <property type="entry name" value="P-loop containing nucleoside triphosphate hydrolases"/>
    <property type="match status" value="1"/>
</dbReference>
<evidence type="ECO:0000313" key="2">
    <source>
        <dbReference type="EMBL" id="MCK7592232.1"/>
    </source>
</evidence>
<dbReference type="EMBL" id="JALNMH010000001">
    <property type="protein sequence ID" value="MCK7592232.1"/>
    <property type="molecule type" value="Genomic_DNA"/>
</dbReference>